<dbReference type="InterPro" id="IPR030395">
    <property type="entry name" value="GP_PDE_dom"/>
</dbReference>
<feature type="domain" description="GP-PDE" evidence="5">
    <location>
        <begin position="69"/>
        <end position="379"/>
    </location>
</feature>
<feature type="transmembrane region" description="Helical" evidence="4">
    <location>
        <begin position="28"/>
        <end position="51"/>
    </location>
</feature>
<dbReference type="GO" id="GO:0008889">
    <property type="term" value="F:glycerophosphodiester phosphodiesterase activity"/>
    <property type="evidence" value="ECO:0007669"/>
    <property type="project" value="UniProtKB-EC"/>
</dbReference>
<dbReference type="GO" id="GO:0006629">
    <property type="term" value="P:lipid metabolic process"/>
    <property type="evidence" value="ECO:0007669"/>
    <property type="project" value="InterPro"/>
</dbReference>
<dbReference type="SUPFAM" id="SSF51695">
    <property type="entry name" value="PLC-like phosphodiesterases"/>
    <property type="match status" value="1"/>
</dbReference>
<gene>
    <name evidence="6" type="ORF">Prudu_020960</name>
</gene>
<dbReference type="PROSITE" id="PS51704">
    <property type="entry name" value="GP_PDE"/>
    <property type="match status" value="1"/>
</dbReference>
<comment type="catalytic activity">
    <reaction evidence="3">
        <text>a sn-glycero-3-phosphodiester + H2O = an alcohol + sn-glycerol 3-phosphate + H(+)</text>
        <dbReference type="Rhea" id="RHEA:12969"/>
        <dbReference type="ChEBI" id="CHEBI:15377"/>
        <dbReference type="ChEBI" id="CHEBI:15378"/>
        <dbReference type="ChEBI" id="CHEBI:30879"/>
        <dbReference type="ChEBI" id="CHEBI:57597"/>
        <dbReference type="ChEBI" id="CHEBI:83408"/>
        <dbReference type="EC" id="3.1.4.46"/>
    </reaction>
</comment>
<dbReference type="GO" id="GO:0006071">
    <property type="term" value="P:glycerol metabolic process"/>
    <property type="evidence" value="ECO:0007669"/>
    <property type="project" value="UniProtKB-KW"/>
</dbReference>
<evidence type="ECO:0000256" key="3">
    <source>
        <dbReference type="ARBA" id="ARBA00047512"/>
    </source>
</evidence>
<dbReference type="EMBL" id="AP019304">
    <property type="protein sequence ID" value="BBH08700.1"/>
    <property type="molecule type" value="Genomic_DNA"/>
</dbReference>
<evidence type="ECO:0000256" key="1">
    <source>
        <dbReference type="ARBA" id="ARBA00012247"/>
    </source>
</evidence>
<dbReference type="AlphaFoldDB" id="A0A4Y1RWI7"/>
<dbReference type="InterPro" id="IPR044236">
    <property type="entry name" value="GDPD4"/>
</dbReference>
<proteinExistence type="predicted"/>
<dbReference type="CDD" id="cd08556">
    <property type="entry name" value="GDPD"/>
    <property type="match status" value="1"/>
</dbReference>
<dbReference type="InterPro" id="IPR017946">
    <property type="entry name" value="PLC-like_Pdiesterase_TIM-brl"/>
</dbReference>
<name>A0A4Y1RWI7_PRUDU</name>
<dbReference type="Gene3D" id="3.20.20.190">
    <property type="entry name" value="Phosphatidylinositol (PI) phosphodiesterase"/>
    <property type="match status" value="1"/>
</dbReference>
<dbReference type="Pfam" id="PF03009">
    <property type="entry name" value="GDPD"/>
    <property type="match status" value="2"/>
</dbReference>
<reference evidence="6" key="1">
    <citation type="journal article" date="2019" name="Science">
        <title>Mutation of a bHLH transcription factor allowed almond domestication.</title>
        <authorList>
            <person name="Sanchez-Perez R."/>
            <person name="Pavan S."/>
            <person name="Mazzeo R."/>
            <person name="Moldovan C."/>
            <person name="Aiese Cigliano R."/>
            <person name="Del Cueto J."/>
            <person name="Ricciardi F."/>
            <person name="Lotti C."/>
            <person name="Ricciardi L."/>
            <person name="Dicenta F."/>
            <person name="Lopez-Marques R.L."/>
            <person name="Lindberg Moller B."/>
        </authorList>
    </citation>
    <scope>NUCLEOTIDE SEQUENCE</scope>
</reference>
<protein>
    <recommendedName>
        <fullName evidence="1">glycerophosphodiester phosphodiesterase</fullName>
        <ecNumber evidence="1">3.1.4.46</ecNumber>
    </recommendedName>
</protein>
<keyword evidence="4" id="KW-1133">Transmembrane helix</keyword>
<evidence type="ECO:0000259" key="5">
    <source>
        <dbReference type="PROSITE" id="PS51704"/>
    </source>
</evidence>
<dbReference type="PANTHER" id="PTHR47449:SF2">
    <property type="entry name" value="GLYCEROPHOSPHODIESTER PHOSPHODIESTERASE GDPD4"/>
    <property type="match status" value="1"/>
</dbReference>
<organism evidence="6">
    <name type="scientific">Prunus dulcis</name>
    <name type="common">Almond</name>
    <name type="synonym">Amygdalus dulcis</name>
    <dbReference type="NCBI Taxonomy" id="3755"/>
    <lineage>
        <taxon>Eukaryota</taxon>
        <taxon>Viridiplantae</taxon>
        <taxon>Streptophyta</taxon>
        <taxon>Embryophyta</taxon>
        <taxon>Tracheophyta</taxon>
        <taxon>Spermatophyta</taxon>
        <taxon>Magnoliopsida</taxon>
        <taxon>eudicotyledons</taxon>
        <taxon>Gunneridae</taxon>
        <taxon>Pentapetalae</taxon>
        <taxon>rosids</taxon>
        <taxon>fabids</taxon>
        <taxon>Rosales</taxon>
        <taxon>Rosaceae</taxon>
        <taxon>Amygdaloideae</taxon>
        <taxon>Amygdaleae</taxon>
        <taxon>Prunus</taxon>
    </lineage>
</organism>
<feature type="non-terminal residue" evidence="6">
    <location>
        <position position="1"/>
    </location>
</feature>
<keyword evidence="4" id="KW-0472">Membrane</keyword>
<dbReference type="EC" id="3.1.4.46" evidence="1"/>
<keyword evidence="2" id="KW-0319">Glycerol metabolism</keyword>
<sequence>WSFCIDPNGDLNEIGKATVPPSEAAARVFRAILISLAFIAFVPPIFFFFKLKRFHQTQLRKCGWLNEPPLVCAHGGDSSKAFPNTMAAYHFALHSQVDCIEIDVSRSLDGVLLALHDRDLQRLTGNNASKVGYLSMKEIKDLGSVHQSARKFPDENVPTIEEALELISSSVRRVILDIKVGPPSYEKGLASDVLSVVKRMQCMNCLVWAKSDNLARDVIKLSSDVTRLKQEFEIARHYPTLVTTSVDKCKHLWKNFEKMKLTGGIFFSLLGRYIFKDKPDVQHYRRPKTAWSSADTLVGYIVMIDPSTRARTNLLRMKGAGVVGVYHPLIDETLVRILHGRKKKVYAWTVDDMDSMQEMLYERVDAIVTSNPTTLQGLMQDIRTECLEHGFSLSE</sequence>
<evidence type="ECO:0000313" key="6">
    <source>
        <dbReference type="EMBL" id="BBH08700.1"/>
    </source>
</evidence>
<evidence type="ECO:0000256" key="4">
    <source>
        <dbReference type="SAM" id="Phobius"/>
    </source>
</evidence>
<accession>A0A4Y1RWI7</accession>
<dbReference type="PANTHER" id="PTHR47449">
    <property type="entry name" value="GLYCEROPHOSPHODIESTER PHOSPHODIESTERASE GDPD4"/>
    <property type="match status" value="1"/>
</dbReference>
<evidence type="ECO:0000256" key="2">
    <source>
        <dbReference type="ARBA" id="ARBA00022798"/>
    </source>
</evidence>
<keyword evidence="4" id="KW-0812">Transmembrane</keyword>